<proteinExistence type="predicted"/>
<evidence type="ECO:0000313" key="2">
    <source>
        <dbReference type="Proteomes" id="UP000257706"/>
    </source>
</evidence>
<dbReference type="Proteomes" id="UP000257706">
    <property type="component" value="Unassembled WGS sequence"/>
</dbReference>
<name>A0A3B9IR41_9PROT</name>
<reference evidence="1 2" key="1">
    <citation type="journal article" date="2018" name="Nat. Biotechnol.">
        <title>A standardized bacterial taxonomy based on genome phylogeny substantially revises the tree of life.</title>
        <authorList>
            <person name="Parks D.H."/>
            <person name="Chuvochina M."/>
            <person name="Waite D.W."/>
            <person name="Rinke C."/>
            <person name="Skarshewski A."/>
            <person name="Chaumeil P.A."/>
            <person name="Hugenholtz P."/>
        </authorList>
    </citation>
    <scope>NUCLEOTIDE SEQUENCE [LARGE SCALE GENOMIC DNA]</scope>
    <source>
        <strain evidence="1">UBA8739</strain>
    </source>
</reference>
<gene>
    <name evidence="1" type="ORF">DCK97_22670</name>
</gene>
<sequence>MTDQPPTAPCPVAALTTDWAILDDQIAGGWVDVTAEPGLALALDALRNAVMARAVGGAGGVGVRGRVSGLVGGAACLDRR</sequence>
<comment type="caution">
    <text evidence="1">The sequence shown here is derived from an EMBL/GenBank/DDBJ whole genome shotgun (WGS) entry which is preliminary data.</text>
</comment>
<protein>
    <submittedName>
        <fullName evidence="1">Uncharacterized protein</fullName>
    </submittedName>
</protein>
<organism evidence="1 2">
    <name type="scientific">Tistrella mobilis</name>
    <dbReference type="NCBI Taxonomy" id="171437"/>
    <lineage>
        <taxon>Bacteria</taxon>
        <taxon>Pseudomonadati</taxon>
        <taxon>Pseudomonadota</taxon>
        <taxon>Alphaproteobacteria</taxon>
        <taxon>Geminicoccales</taxon>
        <taxon>Geminicoccaceae</taxon>
        <taxon>Tistrella</taxon>
    </lineage>
</organism>
<accession>A0A3B9IR41</accession>
<dbReference type="EMBL" id="DMAI01000369">
    <property type="protein sequence ID" value="HAE50220.1"/>
    <property type="molecule type" value="Genomic_DNA"/>
</dbReference>
<evidence type="ECO:0000313" key="1">
    <source>
        <dbReference type="EMBL" id="HAE50220.1"/>
    </source>
</evidence>
<dbReference type="AlphaFoldDB" id="A0A3B9IR41"/>